<comment type="caution">
    <text evidence="1">The sequence shown here is derived from an EMBL/GenBank/DDBJ whole genome shotgun (WGS) entry which is preliminary data.</text>
</comment>
<name>A0AAV4Q8Z3_9ARAC</name>
<evidence type="ECO:0000313" key="1">
    <source>
        <dbReference type="EMBL" id="GIY05491.1"/>
    </source>
</evidence>
<dbReference type="Proteomes" id="UP001054837">
    <property type="component" value="Unassembled WGS sequence"/>
</dbReference>
<keyword evidence="2" id="KW-1185">Reference proteome</keyword>
<gene>
    <name evidence="1" type="ORF">CDAR_499641</name>
</gene>
<accession>A0AAV4Q8Z3</accession>
<dbReference type="EMBL" id="BPLQ01004091">
    <property type="protein sequence ID" value="GIY05491.1"/>
    <property type="molecule type" value="Genomic_DNA"/>
</dbReference>
<reference evidence="1 2" key="1">
    <citation type="submission" date="2021-06" db="EMBL/GenBank/DDBJ databases">
        <title>Caerostris darwini draft genome.</title>
        <authorList>
            <person name="Kono N."/>
            <person name="Arakawa K."/>
        </authorList>
    </citation>
    <scope>NUCLEOTIDE SEQUENCE [LARGE SCALE GENOMIC DNA]</scope>
</reference>
<evidence type="ECO:0000313" key="2">
    <source>
        <dbReference type="Proteomes" id="UP001054837"/>
    </source>
</evidence>
<dbReference type="AlphaFoldDB" id="A0AAV4Q8Z3"/>
<protein>
    <submittedName>
        <fullName evidence="1">Uncharacterized protein</fullName>
    </submittedName>
</protein>
<sequence length="89" mass="10086">MSPRVGELYWILGANNACQKGDGSANDKLRSRASQAFVRTLLWVLCLGRRWKASPICVSCFIYRSDEDRNSAYMFAEIPFNIHSLLTVV</sequence>
<proteinExistence type="predicted"/>
<organism evidence="1 2">
    <name type="scientific">Caerostris darwini</name>
    <dbReference type="NCBI Taxonomy" id="1538125"/>
    <lineage>
        <taxon>Eukaryota</taxon>
        <taxon>Metazoa</taxon>
        <taxon>Ecdysozoa</taxon>
        <taxon>Arthropoda</taxon>
        <taxon>Chelicerata</taxon>
        <taxon>Arachnida</taxon>
        <taxon>Araneae</taxon>
        <taxon>Araneomorphae</taxon>
        <taxon>Entelegynae</taxon>
        <taxon>Araneoidea</taxon>
        <taxon>Araneidae</taxon>
        <taxon>Caerostris</taxon>
    </lineage>
</organism>